<feature type="transmembrane region" description="Helical" evidence="1">
    <location>
        <begin position="36"/>
        <end position="54"/>
    </location>
</feature>
<reference evidence="2 3" key="1">
    <citation type="submission" date="2017-11" db="EMBL/GenBank/DDBJ databases">
        <title>De-novo sequencing of pomegranate (Punica granatum L.) genome.</title>
        <authorList>
            <person name="Akparov Z."/>
            <person name="Amiraslanov A."/>
            <person name="Hajiyeva S."/>
            <person name="Abbasov M."/>
            <person name="Kaur K."/>
            <person name="Hamwieh A."/>
            <person name="Solovyev V."/>
            <person name="Salamov A."/>
            <person name="Braich B."/>
            <person name="Kosarev P."/>
            <person name="Mahmoud A."/>
            <person name="Hajiyev E."/>
            <person name="Babayeva S."/>
            <person name="Izzatullayeva V."/>
            <person name="Mammadov A."/>
            <person name="Mammadov A."/>
            <person name="Sharifova S."/>
            <person name="Ojaghi J."/>
            <person name="Eynullazada K."/>
            <person name="Bayramov B."/>
            <person name="Abdulazimova A."/>
            <person name="Shahmuradov I."/>
        </authorList>
    </citation>
    <scope>NUCLEOTIDE SEQUENCE [LARGE SCALE GENOMIC DNA]</scope>
    <source>
        <strain evidence="3">cv. AG2017</strain>
        <tissue evidence="2">Leaf</tissue>
    </source>
</reference>
<sequence>DGASVRVHGLHMHPQGVGHVAHDVGPRMWAHHCRSARVGIVWSAIACILMIIGGRRDEVVAR</sequence>
<keyword evidence="1" id="KW-0472">Membrane</keyword>
<organism evidence="2 3">
    <name type="scientific">Punica granatum</name>
    <name type="common">Pomegranate</name>
    <dbReference type="NCBI Taxonomy" id="22663"/>
    <lineage>
        <taxon>Eukaryota</taxon>
        <taxon>Viridiplantae</taxon>
        <taxon>Streptophyta</taxon>
        <taxon>Embryophyta</taxon>
        <taxon>Tracheophyta</taxon>
        <taxon>Spermatophyta</taxon>
        <taxon>Magnoliopsida</taxon>
        <taxon>eudicotyledons</taxon>
        <taxon>Gunneridae</taxon>
        <taxon>Pentapetalae</taxon>
        <taxon>rosids</taxon>
        <taxon>malvids</taxon>
        <taxon>Myrtales</taxon>
        <taxon>Lythraceae</taxon>
        <taxon>Punica</taxon>
    </lineage>
</organism>
<name>A0A2I0JB98_PUNGR</name>
<accession>A0A2I0JB98</accession>
<evidence type="ECO:0000313" key="3">
    <source>
        <dbReference type="Proteomes" id="UP000233551"/>
    </source>
</evidence>
<protein>
    <submittedName>
        <fullName evidence="2">Uncharacterized protein</fullName>
    </submittedName>
</protein>
<comment type="caution">
    <text evidence="2">The sequence shown here is derived from an EMBL/GenBank/DDBJ whole genome shotgun (WGS) entry which is preliminary data.</text>
</comment>
<gene>
    <name evidence="2" type="ORF">CRG98_026077</name>
</gene>
<keyword evidence="1" id="KW-0812">Transmembrane</keyword>
<proteinExistence type="predicted"/>
<evidence type="ECO:0000313" key="2">
    <source>
        <dbReference type="EMBL" id="PKI53532.1"/>
    </source>
</evidence>
<evidence type="ECO:0000256" key="1">
    <source>
        <dbReference type="SAM" id="Phobius"/>
    </source>
</evidence>
<dbReference type="AlphaFoldDB" id="A0A2I0JB98"/>
<keyword evidence="1" id="KW-1133">Transmembrane helix</keyword>
<dbReference type="EMBL" id="PGOL01001853">
    <property type="protein sequence ID" value="PKI53532.1"/>
    <property type="molecule type" value="Genomic_DNA"/>
</dbReference>
<feature type="non-terminal residue" evidence="2">
    <location>
        <position position="1"/>
    </location>
</feature>
<dbReference type="Proteomes" id="UP000233551">
    <property type="component" value="Unassembled WGS sequence"/>
</dbReference>
<keyword evidence="3" id="KW-1185">Reference proteome</keyword>